<protein>
    <submittedName>
        <fullName evidence="2">DUF3054 domain-containing protein</fullName>
    </submittedName>
</protein>
<dbReference type="RefSeq" id="WP_267620138.1">
    <property type="nucleotide sequence ID" value="NZ_JAODIW010000004.1"/>
</dbReference>
<dbReference type="EMBL" id="JBHSDS010000007">
    <property type="protein sequence ID" value="MFC4359061.1"/>
    <property type="molecule type" value="Genomic_DNA"/>
</dbReference>
<keyword evidence="1" id="KW-1133">Transmembrane helix</keyword>
<dbReference type="InterPro" id="IPR021414">
    <property type="entry name" value="DUF3054"/>
</dbReference>
<feature type="transmembrane region" description="Helical" evidence="1">
    <location>
        <begin position="20"/>
        <end position="39"/>
    </location>
</feature>
<sequence>MASSQQSFLAKRLDSDALPLAVGDVLVLAALITFGVTMHNGTGILASDPGYVAITVGVFLVGWLIFAPIVGAYSAGAAESAKAAIPLAIRSWVPADIVGVGLWTVIRGTDPIGIVIFALVTIVIGSLGLGVWRWLWFKLT</sequence>
<accession>A0ABD5PF50</accession>
<evidence type="ECO:0000256" key="1">
    <source>
        <dbReference type="SAM" id="Phobius"/>
    </source>
</evidence>
<keyword evidence="1" id="KW-0812">Transmembrane</keyword>
<reference evidence="2 3" key="1">
    <citation type="journal article" date="2019" name="Int. J. Syst. Evol. Microbiol.">
        <title>The Global Catalogue of Microorganisms (GCM) 10K type strain sequencing project: providing services to taxonomists for standard genome sequencing and annotation.</title>
        <authorList>
            <consortium name="The Broad Institute Genomics Platform"/>
            <consortium name="The Broad Institute Genome Sequencing Center for Infectious Disease"/>
            <person name="Wu L."/>
            <person name="Ma J."/>
        </authorList>
    </citation>
    <scope>NUCLEOTIDE SEQUENCE [LARGE SCALE GENOMIC DNA]</scope>
    <source>
        <strain evidence="2 3">CGMCC 1.12553</strain>
    </source>
</reference>
<evidence type="ECO:0000313" key="3">
    <source>
        <dbReference type="Proteomes" id="UP001595921"/>
    </source>
</evidence>
<organism evidence="2 3">
    <name type="scientific">Halobium salinum</name>
    <dbReference type="NCBI Taxonomy" id="1364940"/>
    <lineage>
        <taxon>Archaea</taxon>
        <taxon>Methanobacteriati</taxon>
        <taxon>Methanobacteriota</taxon>
        <taxon>Stenosarchaea group</taxon>
        <taxon>Halobacteria</taxon>
        <taxon>Halobacteriales</taxon>
        <taxon>Haloferacaceae</taxon>
        <taxon>Halobium</taxon>
    </lineage>
</organism>
<dbReference type="Proteomes" id="UP001595921">
    <property type="component" value="Unassembled WGS sequence"/>
</dbReference>
<dbReference type="Pfam" id="PF11255">
    <property type="entry name" value="DUF3054"/>
    <property type="match status" value="1"/>
</dbReference>
<proteinExistence type="predicted"/>
<name>A0ABD5PF50_9EURY</name>
<feature type="transmembrane region" description="Helical" evidence="1">
    <location>
        <begin position="112"/>
        <end position="135"/>
    </location>
</feature>
<comment type="caution">
    <text evidence="2">The sequence shown here is derived from an EMBL/GenBank/DDBJ whole genome shotgun (WGS) entry which is preliminary data.</text>
</comment>
<keyword evidence="3" id="KW-1185">Reference proteome</keyword>
<dbReference type="AlphaFoldDB" id="A0ABD5PF50"/>
<keyword evidence="1" id="KW-0472">Membrane</keyword>
<gene>
    <name evidence="2" type="ORF">ACFO0N_14015</name>
</gene>
<evidence type="ECO:0000313" key="2">
    <source>
        <dbReference type="EMBL" id="MFC4359061.1"/>
    </source>
</evidence>
<feature type="transmembrane region" description="Helical" evidence="1">
    <location>
        <begin position="51"/>
        <end position="75"/>
    </location>
</feature>
<feature type="transmembrane region" description="Helical" evidence="1">
    <location>
        <begin position="87"/>
        <end position="106"/>
    </location>
</feature>